<keyword evidence="4 8" id="KW-0812">Transmembrane</keyword>
<evidence type="ECO:0000256" key="8">
    <source>
        <dbReference type="SAM" id="Phobius"/>
    </source>
</evidence>
<dbReference type="GO" id="GO:0046872">
    <property type="term" value="F:metal ion binding"/>
    <property type="evidence" value="ECO:0007669"/>
    <property type="project" value="UniProtKB-KW"/>
</dbReference>
<evidence type="ECO:0000256" key="5">
    <source>
        <dbReference type="ARBA" id="ARBA00022989"/>
    </source>
</evidence>
<evidence type="ECO:0000256" key="7">
    <source>
        <dbReference type="PIRSR" id="PIRSR600715-1"/>
    </source>
</evidence>
<feature type="transmembrane region" description="Helical" evidence="8">
    <location>
        <begin position="284"/>
        <end position="302"/>
    </location>
</feature>
<feature type="transmembrane region" description="Helical" evidence="8">
    <location>
        <begin position="6"/>
        <end position="22"/>
    </location>
</feature>
<dbReference type="GO" id="GO:0044038">
    <property type="term" value="P:cell wall macromolecule biosynthetic process"/>
    <property type="evidence" value="ECO:0007669"/>
    <property type="project" value="TreeGrafter"/>
</dbReference>
<dbReference type="GO" id="GO:0071555">
    <property type="term" value="P:cell wall organization"/>
    <property type="evidence" value="ECO:0007669"/>
    <property type="project" value="TreeGrafter"/>
</dbReference>
<feature type="transmembrane region" description="Helical" evidence="8">
    <location>
        <begin position="156"/>
        <end position="173"/>
    </location>
</feature>
<proteinExistence type="predicted"/>
<dbReference type="RefSeq" id="WP_091496955.1">
    <property type="nucleotide sequence ID" value="NZ_FODJ01000005.1"/>
</dbReference>
<feature type="transmembrane region" description="Helical" evidence="8">
    <location>
        <begin position="69"/>
        <end position="86"/>
    </location>
</feature>
<comment type="cofactor">
    <cofactor evidence="7">
        <name>Mg(2+)</name>
        <dbReference type="ChEBI" id="CHEBI:18420"/>
    </cofactor>
</comment>
<evidence type="ECO:0000256" key="4">
    <source>
        <dbReference type="ARBA" id="ARBA00022692"/>
    </source>
</evidence>
<evidence type="ECO:0000313" key="10">
    <source>
        <dbReference type="Proteomes" id="UP000199300"/>
    </source>
</evidence>
<keyword evidence="2" id="KW-1003">Cell membrane</keyword>
<feature type="transmembrane region" description="Helical" evidence="8">
    <location>
        <begin position="43"/>
        <end position="63"/>
    </location>
</feature>
<feature type="transmembrane region" description="Helical" evidence="8">
    <location>
        <begin position="232"/>
        <end position="253"/>
    </location>
</feature>
<gene>
    <name evidence="9" type="ORF">SAMN04488134_105115</name>
</gene>
<name>A0A1H8N429_9BACI</name>
<feature type="transmembrane region" description="Helical" evidence="8">
    <location>
        <begin position="130"/>
        <end position="149"/>
    </location>
</feature>
<dbReference type="PROSITE" id="PS01348">
    <property type="entry name" value="MRAY_2"/>
    <property type="match status" value="1"/>
</dbReference>
<keyword evidence="10" id="KW-1185">Reference proteome</keyword>
<feature type="binding site" evidence="7">
    <location>
        <position position="208"/>
    </location>
    <ligand>
        <name>Mg(2+)</name>
        <dbReference type="ChEBI" id="CHEBI:18420"/>
    </ligand>
</feature>
<feature type="transmembrane region" description="Helical" evidence="8">
    <location>
        <begin position="98"/>
        <end position="118"/>
    </location>
</feature>
<dbReference type="PANTHER" id="PTHR22926">
    <property type="entry name" value="PHOSPHO-N-ACETYLMURAMOYL-PENTAPEPTIDE-TRANSFERASE"/>
    <property type="match status" value="1"/>
</dbReference>
<keyword evidence="6 8" id="KW-0472">Membrane</keyword>
<feature type="transmembrane region" description="Helical" evidence="8">
    <location>
        <begin position="314"/>
        <end position="335"/>
    </location>
</feature>
<dbReference type="OrthoDB" id="9783652at2"/>
<keyword evidence="7" id="KW-0460">Magnesium</keyword>
<dbReference type="GO" id="GO:0016780">
    <property type="term" value="F:phosphotransferase activity, for other substituted phosphate groups"/>
    <property type="evidence" value="ECO:0007669"/>
    <property type="project" value="InterPro"/>
</dbReference>
<dbReference type="EMBL" id="FODJ01000005">
    <property type="protein sequence ID" value="SEO24344.1"/>
    <property type="molecule type" value="Genomic_DNA"/>
</dbReference>
<dbReference type="Pfam" id="PF00953">
    <property type="entry name" value="Glycos_transf_4"/>
    <property type="match status" value="1"/>
</dbReference>
<sequence>MELVIVGVICFFLTMALTPYVKKLAFKIGATDQPNKRKVHQRIMPRLGGLAIFISFMTAFLIINPNSAYFWPILIGAVIVTAMGMVDDVYELAARYKFLVQTVAALIVVLNGVEITYINLPFANTLHFGYWSIPITVIWIVGITNAINLIDGLDGLAAGVSTIALITIAGLALSLGDVFVALVSILLIGSTMGFLVFNFHPAKIFMGDTGALFLGYMIGVLSVLGFKNATLFSLLVPIAILGVPILDTLFAIVRRVVHKKPLYSPDKMHLHHCLLNLGFGHRQTVILIYAMSAMFSIAGVILNQSTMWGSTITFFTLTILIELVVEITGIISVDYRPLLNLFNKRK</sequence>
<evidence type="ECO:0000256" key="6">
    <source>
        <dbReference type="ARBA" id="ARBA00023136"/>
    </source>
</evidence>
<dbReference type="AlphaFoldDB" id="A0A1H8N429"/>
<feature type="binding site" evidence="7">
    <location>
        <position position="148"/>
    </location>
    <ligand>
        <name>Mg(2+)</name>
        <dbReference type="ChEBI" id="CHEBI:18420"/>
    </ligand>
</feature>
<feature type="transmembrane region" description="Helical" evidence="8">
    <location>
        <begin position="179"/>
        <end position="197"/>
    </location>
</feature>
<evidence type="ECO:0000256" key="1">
    <source>
        <dbReference type="ARBA" id="ARBA00004651"/>
    </source>
</evidence>
<keyword evidence="3 9" id="KW-0808">Transferase</keyword>
<dbReference type="PANTHER" id="PTHR22926:SF3">
    <property type="entry name" value="UNDECAPRENYL-PHOSPHATE ALPHA-N-ACETYLGLUCOSAMINYL 1-PHOSPHATE TRANSFERASE"/>
    <property type="match status" value="1"/>
</dbReference>
<dbReference type="InterPro" id="IPR000715">
    <property type="entry name" value="Glycosyl_transferase_4"/>
</dbReference>
<evidence type="ECO:0000256" key="3">
    <source>
        <dbReference type="ARBA" id="ARBA00022679"/>
    </source>
</evidence>
<reference evidence="9 10" key="1">
    <citation type="submission" date="2016-10" db="EMBL/GenBank/DDBJ databases">
        <authorList>
            <person name="de Groot N.N."/>
        </authorList>
    </citation>
    <scope>NUCLEOTIDE SEQUENCE [LARGE SCALE GENOMIC DNA]</scope>
    <source>
        <strain evidence="9 10">CGMCC 1.10434</strain>
    </source>
</reference>
<organism evidence="9 10">
    <name type="scientific">Amphibacillus marinus</name>
    <dbReference type="NCBI Taxonomy" id="872970"/>
    <lineage>
        <taxon>Bacteria</taxon>
        <taxon>Bacillati</taxon>
        <taxon>Bacillota</taxon>
        <taxon>Bacilli</taxon>
        <taxon>Bacillales</taxon>
        <taxon>Bacillaceae</taxon>
        <taxon>Amphibacillus</taxon>
    </lineage>
</organism>
<keyword evidence="5 8" id="KW-1133">Transmembrane helix</keyword>
<dbReference type="GO" id="GO:0009103">
    <property type="term" value="P:lipopolysaccharide biosynthetic process"/>
    <property type="evidence" value="ECO:0007669"/>
    <property type="project" value="TreeGrafter"/>
</dbReference>
<comment type="subcellular location">
    <subcellularLocation>
        <location evidence="1">Cell membrane</location>
        <topology evidence="1">Multi-pass membrane protein</topology>
    </subcellularLocation>
</comment>
<dbReference type="STRING" id="872970.SAMN04488134_105115"/>
<dbReference type="CDD" id="cd06853">
    <property type="entry name" value="GT_WecA_like"/>
    <property type="match status" value="1"/>
</dbReference>
<dbReference type="Proteomes" id="UP000199300">
    <property type="component" value="Unassembled WGS sequence"/>
</dbReference>
<feature type="transmembrane region" description="Helical" evidence="8">
    <location>
        <begin position="209"/>
        <end position="226"/>
    </location>
</feature>
<evidence type="ECO:0000256" key="2">
    <source>
        <dbReference type="ARBA" id="ARBA00022475"/>
    </source>
</evidence>
<keyword evidence="7" id="KW-0479">Metal-binding</keyword>
<dbReference type="InterPro" id="IPR018480">
    <property type="entry name" value="PNAcMuramoyl-5peptid_Trfase_CS"/>
</dbReference>
<evidence type="ECO:0000313" key="9">
    <source>
        <dbReference type="EMBL" id="SEO24344.1"/>
    </source>
</evidence>
<accession>A0A1H8N429</accession>
<protein>
    <submittedName>
        <fullName evidence="9">UDP-GlcNAc:undecaprenyl-phosphate GlcNAc-1-phosphate transferase</fullName>
    </submittedName>
</protein>
<dbReference type="GO" id="GO:0005886">
    <property type="term" value="C:plasma membrane"/>
    <property type="evidence" value="ECO:0007669"/>
    <property type="project" value="UniProtKB-SubCell"/>
</dbReference>